<name>A0A9E7N9E0_9EURY</name>
<comment type="subunit">
    <text evidence="3">Homotrimer. The subunits circularize to form a toroid; DNA passes through its center. Replication factor C (RFC) is required to load the toroid on the DNA.</text>
</comment>
<dbReference type="InterPro" id="IPR000730">
    <property type="entry name" value="Pr_cel_nuc_antig"/>
</dbReference>
<dbReference type="PANTHER" id="PTHR11352">
    <property type="entry name" value="PROLIFERATING CELL NUCLEAR ANTIGEN"/>
    <property type="match status" value="1"/>
</dbReference>
<dbReference type="InterPro" id="IPR022648">
    <property type="entry name" value="Pr_cel_nuc_antig_N"/>
</dbReference>
<comment type="function">
    <text evidence="3">Sliding clamp subunit that acts as a moving platform for DNA processing. Responsible for tethering the catalytic subunit of DNA polymerase and other proteins to DNA during high-speed replication.</text>
</comment>
<dbReference type="GO" id="GO:0030337">
    <property type="term" value="F:DNA polymerase processivity factor activity"/>
    <property type="evidence" value="ECO:0007669"/>
    <property type="project" value="UniProtKB-UniRule"/>
</dbReference>
<evidence type="ECO:0000313" key="5">
    <source>
        <dbReference type="EMBL" id="UTF53206.1"/>
    </source>
</evidence>
<dbReference type="HAMAP" id="MF_00317">
    <property type="entry name" value="DNApol_clamp_arch"/>
    <property type="match status" value="1"/>
</dbReference>
<dbReference type="GO" id="GO:0003677">
    <property type="term" value="F:DNA binding"/>
    <property type="evidence" value="ECO:0007669"/>
    <property type="project" value="UniProtKB-UniRule"/>
</dbReference>
<evidence type="ECO:0000256" key="3">
    <source>
        <dbReference type="HAMAP-Rule" id="MF_00317"/>
    </source>
</evidence>
<comment type="similarity">
    <text evidence="3">Belongs to the PCNA family.</text>
</comment>
<dbReference type="Proteomes" id="UP001056855">
    <property type="component" value="Chromosome"/>
</dbReference>
<keyword evidence="6" id="KW-1185">Reference proteome</keyword>
<dbReference type="KEGG" id="sawl:NGM29_15745"/>
<dbReference type="PANTHER" id="PTHR11352:SF0">
    <property type="entry name" value="PROLIFERATING CELL NUCLEAR ANTIGEN"/>
    <property type="match status" value="1"/>
</dbReference>
<evidence type="ECO:0000259" key="4">
    <source>
        <dbReference type="Pfam" id="PF00705"/>
    </source>
</evidence>
<dbReference type="GO" id="GO:0006272">
    <property type="term" value="P:leading strand elongation"/>
    <property type="evidence" value="ECO:0007669"/>
    <property type="project" value="TreeGrafter"/>
</dbReference>
<dbReference type="SUPFAM" id="SSF55979">
    <property type="entry name" value="DNA clamp"/>
    <property type="match status" value="2"/>
</dbReference>
<dbReference type="Pfam" id="PF00705">
    <property type="entry name" value="PCNA_N"/>
    <property type="match status" value="1"/>
</dbReference>
<dbReference type="CDD" id="cd00577">
    <property type="entry name" value="PCNA"/>
    <property type="match status" value="1"/>
</dbReference>
<accession>A0A9E7N9E0</accession>
<dbReference type="GeneID" id="73291529"/>
<keyword evidence="2 3" id="KW-0238">DNA-binding</keyword>
<dbReference type="NCBIfam" id="NF002222">
    <property type="entry name" value="PRK01115.1-5"/>
    <property type="match status" value="1"/>
</dbReference>
<proteinExistence type="inferred from homology"/>
<dbReference type="InterPro" id="IPR046938">
    <property type="entry name" value="DNA_clamp_sf"/>
</dbReference>
<reference evidence="5" key="1">
    <citation type="submission" date="2022-06" db="EMBL/GenBank/DDBJ databases">
        <title>Diverse halophilic archaea isolated from saline environments.</title>
        <authorList>
            <person name="Cui H.-L."/>
        </authorList>
    </citation>
    <scope>NUCLEOTIDE SEQUENCE</scope>
    <source>
        <strain evidence="5">WLHS1</strain>
    </source>
</reference>
<evidence type="ECO:0000313" key="6">
    <source>
        <dbReference type="Proteomes" id="UP001056855"/>
    </source>
</evidence>
<feature type="domain" description="Proliferating cell nuclear antigen PCNA N-terminal" evidence="4">
    <location>
        <begin position="23"/>
        <end position="116"/>
    </location>
</feature>
<keyword evidence="1 3" id="KW-0235">DNA replication</keyword>
<evidence type="ECO:0000256" key="2">
    <source>
        <dbReference type="ARBA" id="ARBA00023125"/>
    </source>
</evidence>
<dbReference type="AlphaFoldDB" id="A0A9E7N9E0"/>
<dbReference type="Gene3D" id="3.70.10.10">
    <property type="match status" value="1"/>
</dbReference>
<protein>
    <recommendedName>
        <fullName evidence="3">DNA polymerase sliding clamp</fullName>
    </recommendedName>
    <alternativeName>
        <fullName evidence="3">Proliferating cell nuclear antigen homolog</fullName>
        <shortName evidence="3">PCNA</shortName>
    </alternativeName>
</protein>
<sequence>MVEQTVQESNSSATTTFRGVLDAGTIKRTVDVAYAVFDECHLYVDPDGLRLAAIDAATVVRADVTLERAAFESFEGAPDHLGIDLERFRDVVSIADRDQFVALEVNAESRTLSIRIDELEYTLALLDPETIRSPQEGSSDAFDLAGSVVASAETFDRSVRAAEMVSTHLEFELDAADEVFAVRADGDTDDVSLTLSASDLVDLEPADTSSLFSVDYLASINRAMPGGVDVGLGLGTEKPLSIRYEFADGGGDVEYLVAPRISAT</sequence>
<dbReference type="EMBL" id="CP100355">
    <property type="protein sequence ID" value="UTF53206.1"/>
    <property type="molecule type" value="Genomic_DNA"/>
</dbReference>
<dbReference type="RefSeq" id="WP_254157459.1">
    <property type="nucleotide sequence ID" value="NZ_CP100355.1"/>
</dbReference>
<evidence type="ECO:0000256" key="1">
    <source>
        <dbReference type="ARBA" id="ARBA00022705"/>
    </source>
</evidence>
<organism evidence="5 6">
    <name type="scientific">Natronosalvus rutilus</name>
    <dbReference type="NCBI Taxonomy" id="2953753"/>
    <lineage>
        <taxon>Archaea</taxon>
        <taxon>Methanobacteriati</taxon>
        <taxon>Methanobacteriota</taxon>
        <taxon>Stenosarchaea group</taxon>
        <taxon>Halobacteria</taxon>
        <taxon>Halobacteriales</taxon>
        <taxon>Natrialbaceae</taxon>
        <taxon>Natronosalvus</taxon>
    </lineage>
</organism>
<gene>
    <name evidence="3" type="primary">pcn</name>
    <name evidence="5" type="ORF">NGM29_15745</name>
</gene>
<dbReference type="GO" id="GO:0006275">
    <property type="term" value="P:regulation of DNA replication"/>
    <property type="evidence" value="ECO:0007669"/>
    <property type="project" value="UniProtKB-UniRule"/>
</dbReference>